<accession>A0A4R5VKE1</accession>
<dbReference type="AlphaFoldDB" id="A0A4R5VKE1"/>
<dbReference type="Proteomes" id="UP000295132">
    <property type="component" value="Unassembled WGS sequence"/>
</dbReference>
<name>A0A4R5VKE1_9BACI</name>
<evidence type="ECO:0000313" key="2">
    <source>
        <dbReference type="Proteomes" id="UP000295132"/>
    </source>
</evidence>
<gene>
    <name evidence="1" type="ORF">E2K98_24975</name>
</gene>
<proteinExistence type="predicted"/>
<dbReference type="EMBL" id="SMYO01000017">
    <property type="protein sequence ID" value="TDK58172.1"/>
    <property type="molecule type" value="Genomic_DNA"/>
</dbReference>
<protein>
    <submittedName>
        <fullName evidence="1">Uncharacterized protein</fullName>
    </submittedName>
</protein>
<organism evidence="1 2">
    <name type="scientific">Bacillus salipaludis</name>
    <dbReference type="NCBI Taxonomy" id="2547811"/>
    <lineage>
        <taxon>Bacteria</taxon>
        <taxon>Bacillati</taxon>
        <taxon>Bacillota</taxon>
        <taxon>Bacilli</taxon>
        <taxon>Bacillales</taxon>
        <taxon>Bacillaceae</taxon>
        <taxon>Bacillus</taxon>
    </lineage>
</organism>
<evidence type="ECO:0000313" key="1">
    <source>
        <dbReference type="EMBL" id="TDK58172.1"/>
    </source>
</evidence>
<comment type="caution">
    <text evidence="1">The sequence shown here is derived from an EMBL/GenBank/DDBJ whole genome shotgun (WGS) entry which is preliminary data.</text>
</comment>
<reference evidence="1 2" key="1">
    <citation type="submission" date="2019-03" db="EMBL/GenBank/DDBJ databases">
        <title>Bacillus niacini sp. nov. a Nicotinate-Metabolizing Mesophile Isolated from Soil.</title>
        <authorList>
            <person name="Zhang G."/>
        </authorList>
    </citation>
    <scope>NUCLEOTIDE SEQUENCE [LARGE SCALE GENOMIC DNA]</scope>
    <source>
        <strain evidence="1 2">WN066</strain>
    </source>
</reference>
<sequence>MLQKFKEFYWDILYRLFGIKSKKAGWTSFSPLKIVPEYTVDLEKGQVTGVVKYNKKAYMTVIIDVPNDKTVVNGSLRRIHKHTKPFKKHNYIQIIKDEAEFYIENKIANPKEYYDDFFS</sequence>